<organism evidence="1 2">
    <name type="scientific">Candidatus Giovannonibacteria bacterium RIFCSPHIGHO2_01_FULL_45_23</name>
    <dbReference type="NCBI Taxonomy" id="1798325"/>
    <lineage>
        <taxon>Bacteria</taxon>
        <taxon>Candidatus Giovannoniibacteriota</taxon>
    </lineage>
</organism>
<reference evidence="1 2" key="1">
    <citation type="journal article" date="2016" name="Nat. Commun.">
        <title>Thousands of microbial genomes shed light on interconnected biogeochemical processes in an aquifer system.</title>
        <authorList>
            <person name="Anantharaman K."/>
            <person name="Brown C.T."/>
            <person name="Hug L.A."/>
            <person name="Sharon I."/>
            <person name="Castelle C.J."/>
            <person name="Probst A.J."/>
            <person name="Thomas B.C."/>
            <person name="Singh A."/>
            <person name="Wilkins M.J."/>
            <person name="Karaoz U."/>
            <person name="Brodie E.L."/>
            <person name="Williams K.H."/>
            <person name="Hubbard S.S."/>
            <person name="Banfield J.F."/>
        </authorList>
    </citation>
    <scope>NUCLEOTIDE SEQUENCE [LARGE SCALE GENOMIC DNA]</scope>
</reference>
<evidence type="ECO:0000313" key="1">
    <source>
        <dbReference type="EMBL" id="OGF62326.1"/>
    </source>
</evidence>
<dbReference type="Gene3D" id="3.40.50.300">
    <property type="entry name" value="P-loop containing nucleotide triphosphate hydrolases"/>
    <property type="match status" value="1"/>
</dbReference>
<accession>A0A1F5VFZ2</accession>
<dbReference type="AlphaFoldDB" id="A0A1F5VFZ2"/>
<dbReference type="Proteomes" id="UP000179251">
    <property type="component" value="Unassembled WGS sequence"/>
</dbReference>
<evidence type="ECO:0000313" key="2">
    <source>
        <dbReference type="Proteomes" id="UP000179251"/>
    </source>
</evidence>
<proteinExistence type="predicted"/>
<sequence length="287" mass="32654">MIYFLRGPNSYQALRKTREFKEAFIKKTAGAYLVEEYDGESAPIAGEDFHSSLGQVSLFAKTRLVIFKNILNDNIFKILKENGDFLKTSKDIFVFWAREPEKPALQFFKKYAEKIQEVKTLSQKELDSWLQKKAQVWGLKINKEEREAMIEEAGEGAEWELENELEKGVLGGEVALGKKPPGSSKPGFETAKKPGFFPPGGFKESAASPFIFVEKIFSDSLGLALLALKEAEISGQDLQRLIYPLLWKAKQKKMPDAYWQGILAESAMRRNPKNIYEILERFILAIK</sequence>
<protein>
    <submittedName>
        <fullName evidence="1">Uncharacterized protein</fullName>
    </submittedName>
</protein>
<dbReference type="STRING" id="1798325.A2834_04690"/>
<dbReference type="InterPro" id="IPR027417">
    <property type="entry name" value="P-loop_NTPase"/>
</dbReference>
<gene>
    <name evidence="1" type="ORF">A2834_04690</name>
</gene>
<dbReference type="EMBL" id="MFHD01000019">
    <property type="protein sequence ID" value="OGF62326.1"/>
    <property type="molecule type" value="Genomic_DNA"/>
</dbReference>
<name>A0A1F5VFZ2_9BACT</name>
<comment type="caution">
    <text evidence="1">The sequence shown here is derived from an EMBL/GenBank/DDBJ whole genome shotgun (WGS) entry which is preliminary data.</text>
</comment>